<evidence type="ECO:0000313" key="7">
    <source>
        <dbReference type="Proteomes" id="UP000244571"/>
    </source>
</evidence>
<keyword evidence="7" id="KW-1185">Reference proteome</keyword>
<dbReference type="KEGG" id="boz:DBV39_09595"/>
<dbReference type="InterPro" id="IPR051459">
    <property type="entry name" value="Cytochrome_c-type_DH"/>
</dbReference>
<evidence type="ECO:0000259" key="5">
    <source>
        <dbReference type="PROSITE" id="PS51007"/>
    </source>
</evidence>
<evidence type="ECO:0000256" key="2">
    <source>
        <dbReference type="ARBA" id="ARBA00022723"/>
    </source>
</evidence>
<dbReference type="Proteomes" id="UP000244571">
    <property type="component" value="Chromosome"/>
</dbReference>
<dbReference type="GO" id="GO:0020037">
    <property type="term" value="F:heme binding"/>
    <property type="evidence" value="ECO:0007669"/>
    <property type="project" value="InterPro"/>
</dbReference>
<reference evidence="6 7" key="1">
    <citation type="submission" date="2018-04" db="EMBL/GenBank/DDBJ databases">
        <title>Bordetella sp. HZ20 isolated from seawater.</title>
        <authorList>
            <person name="Sun C."/>
        </authorList>
    </citation>
    <scope>NUCLEOTIDE SEQUENCE [LARGE SCALE GENOMIC DNA]</scope>
    <source>
        <strain evidence="6 7">HZ20</strain>
    </source>
</reference>
<dbReference type="OrthoDB" id="9811281at2"/>
<proteinExistence type="predicted"/>
<dbReference type="EMBL" id="CP028901">
    <property type="protein sequence ID" value="AWB33917.1"/>
    <property type="molecule type" value="Genomic_DNA"/>
</dbReference>
<dbReference type="InterPro" id="IPR036909">
    <property type="entry name" value="Cyt_c-like_dom_sf"/>
</dbReference>
<dbReference type="PROSITE" id="PS51007">
    <property type="entry name" value="CYTC"/>
    <property type="match status" value="1"/>
</dbReference>
<dbReference type="PANTHER" id="PTHR35008">
    <property type="entry name" value="BLL4482 PROTEIN-RELATED"/>
    <property type="match status" value="1"/>
</dbReference>
<name>A0A2R4XJA2_9BURK</name>
<evidence type="ECO:0000256" key="1">
    <source>
        <dbReference type="ARBA" id="ARBA00022617"/>
    </source>
</evidence>
<dbReference type="InterPro" id="IPR009056">
    <property type="entry name" value="Cyt_c-like_dom"/>
</dbReference>
<gene>
    <name evidence="6" type="ORF">DBV39_09595</name>
</gene>
<dbReference type="AlphaFoldDB" id="A0A2R4XJA2"/>
<keyword evidence="1 4" id="KW-0349">Heme</keyword>
<dbReference type="SUPFAM" id="SSF46626">
    <property type="entry name" value="Cytochrome c"/>
    <property type="match status" value="1"/>
</dbReference>
<accession>A0A2R4XJA2</accession>
<sequence>MRKLFTSIAVSAVVLLPVSGYGQMGMMRDGHMDLRPMQDCGQMNMSMKRHRFAMMNGIDERYTNKNNPLSPDSQIIASGKKLYEQNCASCHGATGLGNGEAGKILNPRPSNIAVFSKMPMATDGYLYWTIAKGGVPLGTAMPPFDGVFQETEIWKIITYLRKL</sequence>
<evidence type="ECO:0000313" key="6">
    <source>
        <dbReference type="EMBL" id="AWB33917.1"/>
    </source>
</evidence>
<dbReference type="RefSeq" id="WP_108621344.1">
    <property type="nucleotide sequence ID" value="NZ_CP028901.1"/>
</dbReference>
<evidence type="ECO:0000256" key="4">
    <source>
        <dbReference type="PROSITE-ProRule" id="PRU00433"/>
    </source>
</evidence>
<dbReference type="PANTHER" id="PTHR35008:SF4">
    <property type="entry name" value="BLL4482 PROTEIN"/>
    <property type="match status" value="1"/>
</dbReference>
<feature type="domain" description="Cytochrome c" evidence="5">
    <location>
        <begin position="74"/>
        <end position="163"/>
    </location>
</feature>
<protein>
    <recommendedName>
        <fullName evidence="5">Cytochrome c domain-containing protein</fullName>
    </recommendedName>
</protein>
<organism evidence="6 7">
    <name type="scientific">Orrella marina</name>
    <dbReference type="NCBI Taxonomy" id="2163011"/>
    <lineage>
        <taxon>Bacteria</taxon>
        <taxon>Pseudomonadati</taxon>
        <taxon>Pseudomonadota</taxon>
        <taxon>Betaproteobacteria</taxon>
        <taxon>Burkholderiales</taxon>
        <taxon>Alcaligenaceae</taxon>
        <taxon>Orrella</taxon>
    </lineage>
</organism>
<dbReference type="GO" id="GO:0009055">
    <property type="term" value="F:electron transfer activity"/>
    <property type="evidence" value="ECO:0007669"/>
    <property type="project" value="InterPro"/>
</dbReference>
<keyword evidence="3 4" id="KW-0408">Iron</keyword>
<keyword evidence="2 4" id="KW-0479">Metal-binding</keyword>
<dbReference type="Gene3D" id="1.10.760.10">
    <property type="entry name" value="Cytochrome c-like domain"/>
    <property type="match status" value="1"/>
</dbReference>
<dbReference type="GO" id="GO:0046872">
    <property type="term" value="F:metal ion binding"/>
    <property type="evidence" value="ECO:0007669"/>
    <property type="project" value="UniProtKB-KW"/>
</dbReference>
<dbReference type="Pfam" id="PF13442">
    <property type="entry name" value="Cytochrome_CBB3"/>
    <property type="match status" value="1"/>
</dbReference>
<evidence type="ECO:0000256" key="3">
    <source>
        <dbReference type="ARBA" id="ARBA00023004"/>
    </source>
</evidence>